<dbReference type="PROSITE" id="PS00065">
    <property type="entry name" value="D_2_HYDROXYACID_DH_1"/>
    <property type="match status" value="1"/>
</dbReference>
<gene>
    <name evidence="5" type="ORF">PS273GM_00510</name>
</gene>
<dbReference type="PANTHER" id="PTHR43333:SF1">
    <property type="entry name" value="D-ISOMER SPECIFIC 2-HYDROXYACID DEHYDROGENASE NAD-BINDING DOMAIN-CONTAINING PROTEIN"/>
    <property type="match status" value="1"/>
</dbReference>
<accession>A0A172WJY8</accession>
<dbReference type="GO" id="GO:0016616">
    <property type="term" value="F:oxidoreductase activity, acting on the CH-OH group of donors, NAD or NADP as acceptor"/>
    <property type="evidence" value="ECO:0007669"/>
    <property type="project" value="UniProtKB-ARBA"/>
</dbReference>
<dbReference type="RefSeq" id="WP_064480280.1">
    <property type="nucleotide sequence ID" value="NZ_CP015641.1"/>
</dbReference>
<name>A0A172WJY8_STUST</name>
<evidence type="ECO:0000259" key="4">
    <source>
        <dbReference type="Pfam" id="PF02826"/>
    </source>
</evidence>
<dbReference type="PANTHER" id="PTHR43333">
    <property type="entry name" value="2-HACID_DH_C DOMAIN-CONTAINING PROTEIN"/>
    <property type="match status" value="1"/>
</dbReference>
<reference evidence="5 6" key="1">
    <citation type="submission" date="2016-05" db="EMBL/GenBank/DDBJ databases">
        <title>Genome sequence of Pseudomonas stutzeri 273 and identification of the exopolysaccharide biosynthesis locus.</title>
        <authorList>
            <person name="Wu S."/>
            <person name="Sun C."/>
        </authorList>
    </citation>
    <scope>NUCLEOTIDE SEQUENCE [LARGE SCALE GENOMIC DNA]</scope>
    <source>
        <strain evidence="5 6">273</strain>
    </source>
</reference>
<sequence length="309" mass="34556">MKILFVAADPKPERWTSLIQQQLPDADIQVWQPDNPSCGADYAIVWHPPAALFDKEPQLKAVFNLGAGVDALVRMPNLPRDIPIVRLEDAGMAVQMAEYVAYHVIGISRDMDAYREQQAAGQWKLRRPIERSEWPVGVLGLGHIGQRVAKTLATLEYPVMGWSRSEHRLDGVRCFAGEAGLNDFLGETRVLVNTLPLTDSTRDLIDYSLLSRLRPDAVVVNVGRGEHLVDEDLCRAIEESKVTRAVLDVFREEPLPSSHPFWQMPQVTLTPHVSARTLREATIVQIAEKIVALEDGRTISGVIDIQRGY</sequence>
<organism evidence="5 6">
    <name type="scientific">Stutzerimonas stutzeri</name>
    <name type="common">Pseudomonas stutzeri</name>
    <dbReference type="NCBI Taxonomy" id="316"/>
    <lineage>
        <taxon>Bacteria</taxon>
        <taxon>Pseudomonadati</taxon>
        <taxon>Pseudomonadota</taxon>
        <taxon>Gammaproteobacteria</taxon>
        <taxon>Pseudomonadales</taxon>
        <taxon>Pseudomonadaceae</taxon>
        <taxon>Stutzerimonas</taxon>
    </lineage>
</organism>
<evidence type="ECO:0000256" key="3">
    <source>
        <dbReference type="ARBA" id="ARBA00023027"/>
    </source>
</evidence>
<keyword evidence="2" id="KW-0560">Oxidoreductase</keyword>
<evidence type="ECO:0000313" key="5">
    <source>
        <dbReference type="EMBL" id="ANF23727.1"/>
    </source>
</evidence>
<dbReference type="Gene3D" id="3.40.50.720">
    <property type="entry name" value="NAD(P)-binding Rossmann-like Domain"/>
    <property type="match status" value="2"/>
</dbReference>
<dbReference type="InterPro" id="IPR036291">
    <property type="entry name" value="NAD(P)-bd_dom_sf"/>
</dbReference>
<dbReference type="GO" id="GO:0051287">
    <property type="term" value="F:NAD binding"/>
    <property type="evidence" value="ECO:0007669"/>
    <property type="project" value="InterPro"/>
</dbReference>
<dbReference type="Pfam" id="PF02826">
    <property type="entry name" value="2-Hacid_dh_C"/>
    <property type="match status" value="1"/>
</dbReference>
<feature type="domain" description="D-isomer specific 2-hydroxyacid dehydrogenase NAD-binding" evidence="4">
    <location>
        <begin position="103"/>
        <end position="274"/>
    </location>
</feature>
<evidence type="ECO:0000313" key="6">
    <source>
        <dbReference type="Proteomes" id="UP000077787"/>
    </source>
</evidence>
<dbReference type="SUPFAM" id="SSF51735">
    <property type="entry name" value="NAD(P)-binding Rossmann-fold domains"/>
    <property type="match status" value="1"/>
</dbReference>
<dbReference type="InterPro" id="IPR029753">
    <property type="entry name" value="D-isomer_DH_CS"/>
</dbReference>
<keyword evidence="5" id="KW-0670">Pyruvate</keyword>
<dbReference type="EMBL" id="CP015641">
    <property type="protein sequence ID" value="ANF23727.1"/>
    <property type="molecule type" value="Genomic_DNA"/>
</dbReference>
<dbReference type="InterPro" id="IPR029752">
    <property type="entry name" value="D-isomer_DH_CS1"/>
</dbReference>
<dbReference type="Proteomes" id="UP000077787">
    <property type="component" value="Chromosome"/>
</dbReference>
<protein>
    <submittedName>
        <fullName evidence="5">Glyoxylate/hydroxypyruvate reductase A</fullName>
    </submittedName>
</protein>
<dbReference type="OrthoDB" id="9787219at2"/>
<proteinExistence type="inferred from homology"/>
<keyword evidence="3" id="KW-0520">NAD</keyword>
<comment type="similarity">
    <text evidence="1">Belongs to the D-isomer specific 2-hydroxyacid dehydrogenase family.</text>
</comment>
<dbReference type="AlphaFoldDB" id="A0A172WJY8"/>
<evidence type="ECO:0000256" key="2">
    <source>
        <dbReference type="ARBA" id="ARBA00023002"/>
    </source>
</evidence>
<dbReference type="InterPro" id="IPR006140">
    <property type="entry name" value="D-isomer_DH_NAD-bd"/>
</dbReference>
<evidence type="ECO:0000256" key="1">
    <source>
        <dbReference type="ARBA" id="ARBA00005854"/>
    </source>
</evidence>
<dbReference type="eggNOG" id="COG0111">
    <property type="taxonomic scope" value="Bacteria"/>
</dbReference>
<dbReference type="CDD" id="cd12164">
    <property type="entry name" value="GDH_like_2"/>
    <property type="match status" value="1"/>
</dbReference>
<dbReference type="PROSITE" id="PS00671">
    <property type="entry name" value="D_2_HYDROXYACID_DH_3"/>
    <property type="match status" value="1"/>
</dbReference>